<protein>
    <submittedName>
        <fullName evidence="2">Uncharacterized protein</fullName>
    </submittedName>
</protein>
<evidence type="ECO:0000313" key="2">
    <source>
        <dbReference type="EMBL" id="PWS35439.1"/>
    </source>
</evidence>
<evidence type="ECO:0000313" key="3">
    <source>
        <dbReference type="Proteomes" id="UP000245765"/>
    </source>
</evidence>
<keyword evidence="3" id="KW-1185">Reference proteome</keyword>
<dbReference type="OrthoDB" id="9858264at2"/>
<gene>
    <name evidence="2" type="ORF">DFH01_17645</name>
</gene>
<dbReference type="EMBL" id="QGNA01000004">
    <property type="protein sequence ID" value="PWS35439.1"/>
    <property type="molecule type" value="Genomic_DNA"/>
</dbReference>
<dbReference type="AlphaFoldDB" id="A0A317FBY6"/>
<evidence type="ECO:0000256" key="1">
    <source>
        <dbReference type="SAM" id="MobiDB-lite"/>
    </source>
</evidence>
<name>A0A317FBY6_9PROT</name>
<organism evidence="2 3">
    <name type="scientific">Falsiroseomonas bella</name>
    <dbReference type="NCBI Taxonomy" id="2184016"/>
    <lineage>
        <taxon>Bacteria</taxon>
        <taxon>Pseudomonadati</taxon>
        <taxon>Pseudomonadota</taxon>
        <taxon>Alphaproteobacteria</taxon>
        <taxon>Acetobacterales</taxon>
        <taxon>Roseomonadaceae</taxon>
        <taxon>Falsiroseomonas</taxon>
    </lineage>
</organism>
<sequence>MSGLNDGSGWLPVEAQDALEEQRDKASAEEAERLVALDPRARVLVLLDRLACRSVEESDCPRLRPADLARVLQSFPGEAMPDTAGLAGRFPDLVAAPPG</sequence>
<feature type="compositionally biased region" description="Basic and acidic residues" evidence="1">
    <location>
        <begin position="20"/>
        <end position="31"/>
    </location>
</feature>
<dbReference type="RefSeq" id="WP_109871806.1">
    <property type="nucleotide sequence ID" value="NZ_QGNA01000004.1"/>
</dbReference>
<accession>A0A317FBY6</accession>
<dbReference type="Proteomes" id="UP000245765">
    <property type="component" value="Unassembled WGS sequence"/>
</dbReference>
<reference evidence="3" key="1">
    <citation type="submission" date="2018-05" db="EMBL/GenBank/DDBJ databases">
        <authorList>
            <person name="Du Z."/>
            <person name="Wang X."/>
        </authorList>
    </citation>
    <scope>NUCLEOTIDE SEQUENCE [LARGE SCALE GENOMIC DNA]</scope>
    <source>
        <strain evidence="3">CQN31</strain>
    </source>
</reference>
<feature type="region of interest" description="Disordered" evidence="1">
    <location>
        <begin position="1"/>
        <end position="31"/>
    </location>
</feature>
<proteinExistence type="predicted"/>
<comment type="caution">
    <text evidence="2">The sequence shown here is derived from an EMBL/GenBank/DDBJ whole genome shotgun (WGS) entry which is preliminary data.</text>
</comment>